<evidence type="ECO:0000313" key="2">
    <source>
        <dbReference type="Proteomes" id="UP000644693"/>
    </source>
</evidence>
<keyword evidence="2" id="KW-1185">Reference proteome</keyword>
<gene>
    <name evidence="1" type="ORF">GCM10007053_11910</name>
</gene>
<protein>
    <submittedName>
        <fullName evidence="1">Uncharacterized protein</fullName>
    </submittedName>
</protein>
<reference evidence="1" key="1">
    <citation type="journal article" date="2014" name="Int. J. Syst. Evol. Microbiol.">
        <title>Complete genome sequence of Corynebacterium casei LMG S-19264T (=DSM 44701T), isolated from a smear-ripened cheese.</title>
        <authorList>
            <consortium name="US DOE Joint Genome Institute (JGI-PGF)"/>
            <person name="Walter F."/>
            <person name="Albersmeier A."/>
            <person name="Kalinowski J."/>
            <person name="Ruckert C."/>
        </authorList>
    </citation>
    <scope>NUCLEOTIDE SEQUENCE</scope>
    <source>
        <strain evidence="1">KCTC 23430</strain>
    </source>
</reference>
<sequence>MRCGDAFECCLKHDAHLNVKTYNINVKGYNIYVKSLEMDCLRGRGDLGTIRALCAVVRAAVVARAVPPQ</sequence>
<proteinExistence type="predicted"/>
<dbReference type="AlphaFoldDB" id="A0A918XGY6"/>
<dbReference type="EMBL" id="BMYM01000001">
    <property type="protein sequence ID" value="GHD30290.1"/>
    <property type="molecule type" value="Genomic_DNA"/>
</dbReference>
<accession>A0A918XGY6</accession>
<organism evidence="1 2">
    <name type="scientific">Parahalioglobus pacificus</name>
    <dbReference type="NCBI Taxonomy" id="930806"/>
    <lineage>
        <taxon>Bacteria</taxon>
        <taxon>Pseudomonadati</taxon>
        <taxon>Pseudomonadota</taxon>
        <taxon>Gammaproteobacteria</taxon>
        <taxon>Cellvibrionales</taxon>
        <taxon>Halieaceae</taxon>
        <taxon>Parahalioglobus</taxon>
    </lineage>
</organism>
<name>A0A918XGY6_9GAMM</name>
<dbReference type="Proteomes" id="UP000644693">
    <property type="component" value="Unassembled WGS sequence"/>
</dbReference>
<reference evidence="1" key="2">
    <citation type="submission" date="2020-09" db="EMBL/GenBank/DDBJ databases">
        <authorList>
            <person name="Sun Q."/>
            <person name="Kim S."/>
        </authorList>
    </citation>
    <scope>NUCLEOTIDE SEQUENCE</scope>
    <source>
        <strain evidence="1">KCTC 23430</strain>
    </source>
</reference>
<evidence type="ECO:0000313" key="1">
    <source>
        <dbReference type="EMBL" id="GHD30290.1"/>
    </source>
</evidence>
<comment type="caution">
    <text evidence="1">The sequence shown here is derived from an EMBL/GenBank/DDBJ whole genome shotgun (WGS) entry which is preliminary data.</text>
</comment>